<feature type="compositionally biased region" description="Basic residues" evidence="1">
    <location>
        <begin position="75"/>
        <end position="95"/>
    </location>
</feature>
<evidence type="ECO:0000256" key="2">
    <source>
        <dbReference type="SAM" id="Phobius"/>
    </source>
</evidence>
<dbReference type="Proteomes" id="UP000595472">
    <property type="component" value="Segment"/>
</dbReference>
<evidence type="ECO:0000256" key="1">
    <source>
        <dbReference type="SAM" id="MobiDB-lite"/>
    </source>
</evidence>
<dbReference type="GeneID" id="77923975"/>
<dbReference type="KEGG" id="vg:77923975"/>
<feature type="region of interest" description="Disordered" evidence="1">
    <location>
        <begin position="63"/>
        <end position="95"/>
    </location>
</feature>
<keyword evidence="4" id="KW-1185">Reference proteome</keyword>
<keyword evidence="2" id="KW-1133">Transmembrane helix</keyword>
<protein>
    <submittedName>
        <fullName evidence="3">Membrane protein</fullName>
    </submittedName>
</protein>
<proteinExistence type="predicted"/>
<accession>A0A7T3N278</accession>
<evidence type="ECO:0000313" key="4">
    <source>
        <dbReference type="Proteomes" id="UP000595472"/>
    </source>
</evidence>
<keyword evidence="2" id="KW-0472">Membrane</keyword>
<organism evidence="3 4">
    <name type="scientific">Arthrobacter phage Wollypog</name>
    <dbReference type="NCBI Taxonomy" id="2790985"/>
    <lineage>
        <taxon>Viruses</taxon>
        <taxon>Duplodnaviria</taxon>
        <taxon>Heunggongvirae</taxon>
        <taxon>Uroviricota</taxon>
        <taxon>Caudoviricetes</taxon>
        <taxon>Wollypogvirus</taxon>
        <taxon>Wollypogvirus wollypog</taxon>
    </lineage>
</organism>
<evidence type="ECO:0000313" key="3">
    <source>
        <dbReference type="EMBL" id="QPX62596.1"/>
    </source>
</evidence>
<reference evidence="3 4" key="1">
    <citation type="submission" date="2020-10" db="EMBL/GenBank/DDBJ databases">
        <authorList>
            <person name="Abad L.A."/>
            <person name="Alter J."/>
            <person name="Becerra C.Y."/>
            <person name="Boehle J."/>
            <person name="Bustos B."/>
            <person name="Connatser B.I."/>
            <person name="Cutright B."/>
            <person name="Gavin J."/>
            <person name="Gomez A.P."/>
            <person name="Grabar K."/>
            <person name="Hur E.Y."/>
            <person name="Ioh M.T."/>
            <person name="Joya-Campos L."/>
            <person name="Lauhon H.N."/>
            <person name="Lee S."/>
            <person name="Maranan R.T."/>
            <person name="Park Y.G."/>
            <person name="Priest M."/>
            <person name="Samuels S.O."/>
            <person name="Sarameh Y.J."/>
            <person name="Schreiber J.M."/>
            <person name="Shepard L."/>
            <person name="Sheth K.J."/>
            <person name="Silva C.A."/>
            <person name="Smyers G.M."/>
            <person name="Tam S."/>
            <person name="Tamura C.M."/>
            <person name="Wucher D.E."/>
            <person name="Donachie S.P."/>
            <person name="Reed F.A."/>
            <person name="Palecanda S."/>
            <person name="Chong R.A."/>
            <person name="Porter M.L."/>
            <person name="Garlena R.A."/>
            <person name="Russell D.A."/>
            <person name="Jacobs-Sera D."/>
            <person name="Hatfull G.F."/>
        </authorList>
    </citation>
    <scope>NUCLEOTIDE SEQUENCE [LARGE SCALE GENOMIC DNA]</scope>
</reference>
<feature type="transmembrane region" description="Helical" evidence="2">
    <location>
        <begin position="6"/>
        <end position="27"/>
    </location>
</feature>
<dbReference type="EMBL" id="MW055913">
    <property type="protein sequence ID" value="QPX62596.1"/>
    <property type="molecule type" value="Genomic_DNA"/>
</dbReference>
<gene>
    <name evidence="3" type="primary">44</name>
    <name evidence="3" type="ORF">SEA_WOLLYPOG_44</name>
</gene>
<dbReference type="RefSeq" id="YP_010648535.1">
    <property type="nucleotide sequence ID" value="NC_070760.1"/>
</dbReference>
<keyword evidence="2" id="KW-0812">Transmembrane</keyword>
<sequence>MDPMIPALITAVAVGAVIGMLFGFAAAQAQERKKNRALADQMMASVGATRSRRRPEDMLEYDYRQRVADNNNNGKKARQARLRPRRVMRRPQHRN</sequence>
<name>A0A7T3N278_9CAUD</name>